<evidence type="ECO:0000256" key="1">
    <source>
        <dbReference type="ARBA" id="ARBA00008526"/>
    </source>
</evidence>
<dbReference type="GO" id="GO:0016020">
    <property type="term" value="C:membrane"/>
    <property type="evidence" value="ECO:0007669"/>
    <property type="project" value="InterPro"/>
</dbReference>
<dbReference type="GO" id="GO:0005319">
    <property type="term" value="F:lipid transporter activity"/>
    <property type="evidence" value="ECO:0007669"/>
    <property type="project" value="TreeGrafter"/>
</dbReference>
<feature type="domain" description="ABC transporter" evidence="2">
    <location>
        <begin position="8"/>
        <end position="136"/>
    </location>
</feature>
<dbReference type="GO" id="GO:0005524">
    <property type="term" value="F:ATP binding"/>
    <property type="evidence" value="ECO:0007669"/>
    <property type="project" value="InterPro"/>
</dbReference>
<evidence type="ECO:0000313" key="4">
    <source>
        <dbReference type="Proteomes" id="UP000631114"/>
    </source>
</evidence>
<dbReference type="Gene3D" id="3.40.50.300">
    <property type="entry name" value="P-loop containing nucleotide triphosphate hydrolases"/>
    <property type="match status" value="1"/>
</dbReference>
<dbReference type="GO" id="GO:0016887">
    <property type="term" value="F:ATP hydrolysis activity"/>
    <property type="evidence" value="ECO:0007669"/>
    <property type="project" value="InterPro"/>
</dbReference>
<dbReference type="EMBL" id="JADFTS010000001">
    <property type="protein sequence ID" value="KAF9625405.1"/>
    <property type="molecule type" value="Genomic_DNA"/>
</dbReference>
<dbReference type="SUPFAM" id="SSF52540">
    <property type="entry name" value="P-loop containing nucleoside triphosphate hydrolases"/>
    <property type="match status" value="1"/>
</dbReference>
<dbReference type="Proteomes" id="UP000631114">
    <property type="component" value="Unassembled WGS sequence"/>
</dbReference>
<dbReference type="InterPro" id="IPR026082">
    <property type="entry name" value="ABCA"/>
</dbReference>
<dbReference type="InterPro" id="IPR027417">
    <property type="entry name" value="P-loop_NTPase"/>
</dbReference>
<dbReference type="AlphaFoldDB" id="A0A835MAI1"/>
<protein>
    <recommendedName>
        <fullName evidence="2">ABC transporter domain-containing protein</fullName>
    </recommendedName>
</protein>
<dbReference type="Pfam" id="PF00005">
    <property type="entry name" value="ABC_tran"/>
    <property type="match status" value="1"/>
</dbReference>
<dbReference type="InterPro" id="IPR003439">
    <property type="entry name" value="ABC_transporter-like_ATP-bd"/>
</dbReference>
<dbReference type="GO" id="GO:0140359">
    <property type="term" value="F:ABC-type transporter activity"/>
    <property type="evidence" value="ECO:0007669"/>
    <property type="project" value="InterPro"/>
</dbReference>
<sequence>MEIPRSTKGFSLALPQGECFGMLGPNGAGKSTSISMMIGLTLPTSGTAFIQGLDIRTEMNRIYTSMGVCPQHNLLWERLTGREHLLFYGRLKNLKGAALTEGVGSYSTAQYVRCSLSDIDKAHSMEEAEVLCNWLGIFVVGRF</sequence>
<comment type="caution">
    <text evidence="3">The sequence shown here is derived from an EMBL/GenBank/DDBJ whole genome shotgun (WGS) entry which is preliminary data.</text>
</comment>
<organism evidence="3 4">
    <name type="scientific">Coptis chinensis</name>
    <dbReference type="NCBI Taxonomy" id="261450"/>
    <lineage>
        <taxon>Eukaryota</taxon>
        <taxon>Viridiplantae</taxon>
        <taxon>Streptophyta</taxon>
        <taxon>Embryophyta</taxon>
        <taxon>Tracheophyta</taxon>
        <taxon>Spermatophyta</taxon>
        <taxon>Magnoliopsida</taxon>
        <taxon>Ranunculales</taxon>
        <taxon>Ranunculaceae</taxon>
        <taxon>Coptidoideae</taxon>
        <taxon>Coptis</taxon>
    </lineage>
</organism>
<name>A0A835MAI1_9MAGN</name>
<dbReference type="PANTHER" id="PTHR19229:SF154">
    <property type="entry name" value="ABC TRANSPORTER A FAMILY MEMBER 3-RELATED"/>
    <property type="match status" value="1"/>
</dbReference>
<dbReference type="OrthoDB" id="8061355at2759"/>
<proteinExistence type="inferred from homology"/>
<gene>
    <name evidence="3" type="ORF">IFM89_022390</name>
</gene>
<evidence type="ECO:0000259" key="2">
    <source>
        <dbReference type="Pfam" id="PF00005"/>
    </source>
</evidence>
<reference evidence="3 4" key="1">
    <citation type="submission" date="2020-10" db="EMBL/GenBank/DDBJ databases">
        <title>The Coptis chinensis genome and diversification of protoberbering-type alkaloids.</title>
        <authorList>
            <person name="Wang B."/>
            <person name="Shu S."/>
            <person name="Song C."/>
            <person name="Liu Y."/>
        </authorList>
    </citation>
    <scope>NUCLEOTIDE SEQUENCE [LARGE SCALE GENOMIC DNA]</scope>
    <source>
        <strain evidence="3">HL-2020</strain>
        <tissue evidence="3">Leaf</tissue>
    </source>
</reference>
<dbReference type="PANTHER" id="PTHR19229">
    <property type="entry name" value="ATP-BINDING CASSETTE TRANSPORTER SUBFAMILY A ABCA"/>
    <property type="match status" value="1"/>
</dbReference>
<accession>A0A835MAI1</accession>
<keyword evidence="4" id="KW-1185">Reference proteome</keyword>
<comment type="similarity">
    <text evidence="1">Belongs to the ABC transporter superfamily. ABCA family. CPR flippase (TC 3.A.1.211) subfamily.</text>
</comment>
<evidence type="ECO:0000313" key="3">
    <source>
        <dbReference type="EMBL" id="KAF9625405.1"/>
    </source>
</evidence>